<dbReference type="Gene3D" id="3.40.50.1820">
    <property type="entry name" value="alpha/beta hydrolase"/>
    <property type="match status" value="1"/>
</dbReference>
<gene>
    <name evidence="4" type="ORF">ACFSTE_04150</name>
</gene>
<evidence type="ECO:0000259" key="3">
    <source>
        <dbReference type="Pfam" id="PF02230"/>
    </source>
</evidence>
<reference evidence="5" key="1">
    <citation type="journal article" date="2019" name="Int. J. Syst. Evol. Microbiol.">
        <title>The Global Catalogue of Microorganisms (GCM) 10K type strain sequencing project: providing services to taxonomists for standard genome sequencing and annotation.</title>
        <authorList>
            <consortium name="The Broad Institute Genomics Platform"/>
            <consortium name="The Broad Institute Genome Sequencing Center for Infectious Disease"/>
            <person name="Wu L."/>
            <person name="Ma J."/>
        </authorList>
    </citation>
    <scope>NUCLEOTIDE SEQUENCE [LARGE SCALE GENOMIC DNA]</scope>
    <source>
        <strain evidence="5">KCTC 42423</strain>
    </source>
</reference>
<protein>
    <submittedName>
        <fullName evidence="4">Phospholipase</fullName>
    </submittedName>
</protein>
<keyword evidence="2" id="KW-0378">Hydrolase</keyword>
<keyword evidence="1" id="KW-0732">Signal</keyword>
<feature type="domain" description="Phospholipase/carboxylesterase/thioesterase" evidence="3">
    <location>
        <begin position="119"/>
        <end position="239"/>
    </location>
</feature>
<dbReference type="PANTHER" id="PTHR43037">
    <property type="entry name" value="UNNAMED PRODUCT-RELATED"/>
    <property type="match status" value="1"/>
</dbReference>
<dbReference type="Pfam" id="PF02230">
    <property type="entry name" value="Abhydrolase_2"/>
    <property type="match status" value="1"/>
</dbReference>
<dbReference type="RefSeq" id="WP_378255931.1">
    <property type="nucleotide sequence ID" value="NZ_JBHSJV010000001.1"/>
</dbReference>
<evidence type="ECO:0000313" key="5">
    <source>
        <dbReference type="Proteomes" id="UP001597459"/>
    </source>
</evidence>
<dbReference type="InterPro" id="IPR036034">
    <property type="entry name" value="PDZ_sf"/>
</dbReference>
<evidence type="ECO:0000313" key="4">
    <source>
        <dbReference type="EMBL" id="MFD2590008.1"/>
    </source>
</evidence>
<name>A0ABW5N4B8_9FLAO</name>
<keyword evidence="5" id="KW-1185">Reference proteome</keyword>
<dbReference type="InterPro" id="IPR003140">
    <property type="entry name" value="PLipase/COase/thioEstase"/>
</dbReference>
<dbReference type="EMBL" id="JBHULX010000003">
    <property type="protein sequence ID" value="MFD2590008.1"/>
    <property type="molecule type" value="Genomic_DNA"/>
</dbReference>
<evidence type="ECO:0000256" key="1">
    <source>
        <dbReference type="ARBA" id="ARBA00022729"/>
    </source>
</evidence>
<dbReference type="SUPFAM" id="SSF53474">
    <property type="entry name" value="alpha/beta-Hydrolases"/>
    <property type="match status" value="1"/>
</dbReference>
<comment type="caution">
    <text evidence="4">The sequence shown here is derived from an EMBL/GenBank/DDBJ whole genome shotgun (WGS) entry which is preliminary data.</text>
</comment>
<dbReference type="InterPro" id="IPR050955">
    <property type="entry name" value="Plant_Biomass_Hydrol_Est"/>
</dbReference>
<dbReference type="PANTHER" id="PTHR43037:SF5">
    <property type="entry name" value="FERULOYL ESTERASE"/>
    <property type="match status" value="1"/>
</dbReference>
<evidence type="ECO:0000256" key="2">
    <source>
        <dbReference type="ARBA" id="ARBA00022801"/>
    </source>
</evidence>
<proteinExistence type="predicted"/>
<dbReference type="SUPFAM" id="SSF50156">
    <property type="entry name" value="PDZ domain-like"/>
    <property type="match status" value="1"/>
</dbReference>
<dbReference type="InterPro" id="IPR029058">
    <property type="entry name" value="AB_hydrolase_fold"/>
</dbReference>
<sequence>MKKIIYILLIIPIIVSGQTGKFNEHTYQCLDTIERPFILYTPTTINKTQKRPLLVYLHGAISNKSLKKDPLAYMKKSKLIKLAEKGGFYLMYCYGQKGATWFDPVGMDMILKEIEIVASKYAIHKDKIFLSGFSDGGSGALYISMVHPEPFAGFIAMNGHLKVADKLGTYALYPANSNHKPTYIINTKKDMLYPIKQIKPTISYLQKFNTAITFSEVDGNHDMSYLQKEQKKLIDFITTTTRRNKYKISWETSDLSNNSYEWISILEMDTKTKDAHPNHTPYSLEIFNDKAVFGIKYDYSFRGPGLKVSDFKSDTCTAKKIGVKKGDIILMMEKDTMTSPYAPYFYIANKLAGDQTSLTIKRGDNKIKIEGAFNQGHTYSVFNHKKTTARVWATIEEETLLITTSRTKKIAIRFSDIKNKTIRKLIINGKKYSSSYKGTQEITIKQQ</sequence>
<accession>A0ABW5N4B8</accession>
<dbReference type="Proteomes" id="UP001597459">
    <property type="component" value="Unassembled WGS sequence"/>
</dbReference>
<organism evidence="4 5">
    <name type="scientific">Aquimarina hainanensis</name>
    <dbReference type="NCBI Taxonomy" id="1578017"/>
    <lineage>
        <taxon>Bacteria</taxon>
        <taxon>Pseudomonadati</taxon>
        <taxon>Bacteroidota</taxon>
        <taxon>Flavobacteriia</taxon>
        <taxon>Flavobacteriales</taxon>
        <taxon>Flavobacteriaceae</taxon>
        <taxon>Aquimarina</taxon>
    </lineage>
</organism>
<dbReference type="Gene3D" id="2.30.42.10">
    <property type="match status" value="1"/>
</dbReference>